<comment type="caution">
    <text evidence="2">The sequence shown here is derived from an EMBL/GenBank/DDBJ whole genome shotgun (WGS) entry which is preliminary data.</text>
</comment>
<protein>
    <recommendedName>
        <fullName evidence="1">PPM-type phosphatase domain-containing protein</fullName>
    </recommendedName>
</protein>
<name>A0ABT9QFT6_9ACTN</name>
<evidence type="ECO:0000313" key="2">
    <source>
        <dbReference type="EMBL" id="MDP9845557.1"/>
    </source>
</evidence>
<dbReference type="RefSeq" id="WP_307561287.1">
    <property type="nucleotide sequence ID" value="NZ_JAUSQU010000001.1"/>
</dbReference>
<evidence type="ECO:0000259" key="1">
    <source>
        <dbReference type="Pfam" id="PF13672"/>
    </source>
</evidence>
<evidence type="ECO:0000313" key="3">
    <source>
        <dbReference type="Proteomes" id="UP001225356"/>
    </source>
</evidence>
<dbReference type="Pfam" id="PF13672">
    <property type="entry name" value="PP2C_2"/>
    <property type="match status" value="1"/>
</dbReference>
<feature type="domain" description="PPM-type phosphatase" evidence="1">
    <location>
        <begin position="26"/>
        <end position="204"/>
    </location>
</feature>
<dbReference type="Proteomes" id="UP001225356">
    <property type="component" value="Unassembled WGS sequence"/>
</dbReference>
<dbReference type="SUPFAM" id="SSF81606">
    <property type="entry name" value="PP2C-like"/>
    <property type="match status" value="1"/>
</dbReference>
<keyword evidence="3" id="KW-1185">Reference proteome</keyword>
<reference evidence="2 3" key="1">
    <citation type="submission" date="2023-07" db="EMBL/GenBank/DDBJ databases">
        <title>Sequencing the genomes of 1000 actinobacteria strains.</title>
        <authorList>
            <person name="Klenk H.-P."/>
        </authorList>
    </citation>
    <scope>NUCLEOTIDE SEQUENCE [LARGE SCALE GENOMIC DNA]</scope>
    <source>
        <strain evidence="2 3">DSM 46740</strain>
    </source>
</reference>
<organism evidence="2 3">
    <name type="scientific">Streptosporangium lutulentum</name>
    <dbReference type="NCBI Taxonomy" id="1461250"/>
    <lineage>
        <taxon>Bacteria</taxon>
        <taxon>Bacillati</taxon>
        <taxon>Actinomycetota</taxon>
        <taxon>Actinomycetes</taxon>
        <taxon>Streptosporangiales</taxon>
        <taxon>Streptosporangiaceae</taxon>
        <taxon>Streptosporangium</taxon>
    </lineage>
</organism>
<sequence>MRITYETAAAPGRPHNEDYVIGGPTWVAVLDGATAPAGVDSGCRHDVPWLVTRLGGALAHRLATRPKESLPVVVADAIRATMTAHAGTCDLTNPDSPSSTVAVLRERDGLVDYLVLCDSPIVLRRTDGTLTLIDDDRTDRLPGGRPYGLELVRSSRNRAGGFWVASTVPEAAYEALTGSAELGTVSGALLVTDGVTRLMEWYDLSWEQAVITAATAGPAELIAQVRREETRRGTPGLAKRHDDATAAWVSW</sequence>
<accession>A0ABT9QFT6</accession>
<dbReference type="InterPro" id="IPR001932">
    <property type="entry name" value="PPM-type_phosphatase-like_dom"/>
</dbReference>
<dbReference type="Gene3D" id="3.60.40.10">
    <property type="entry name" value="PPM-type phosphatase domain"/>
    <property type="match status" value="1"/>
</dbReference>
<proteinExistence type="predicted"/>
<gene>
    <name evidence="2" type="ORF">J2853_004768</name>
</gene>
<dbReference type="EMBL" id="JAUSQU010000001">
    <property type="protein sequence ID" value="MDP9845557.1"/>
    <property type="molecule type" value="Genomic_DNA"/>
</dbReference>
<dbReference type="InterPro" id="IPR036457">
    <property type="entry name" value="PPM-type-like_dom_sf"/>
</dbReference>